<keyword evidence="1" id="KW-1133">Transmembrane helix</keyword>
<dbReference type="AlphaFoldDB" id="A0A0A9EN06"/>
<evidence type="ECO:0000256" key="1">
    <source>
        <dbReference type="SAM" id="Phobius"/>
    </source>
</evidence>
<sequence length="31" mass="3501">MSSDGIDLFVQALSLSLSHICIIFWQWLCSS</sequence>
<feature type="transmembrane region" description="Helical" evidence="1">
    <location>
        <begin position="6"/>
        <end position="28"/>
    </location>
</feature>
<name>A0A0A9EN06_ARUDO</name>
<protein>
    <submittedName>
        <fullName evidence="2">Uncharacterized protein</fullName>
    </submittedName>
</protein>
<dbReference type="EMBL" id="GBRH01198660">
    <property type="protein sequence ID" value="JAD99235.1"/>
    <property type="molecule type" value="Transcribed_RNA"/>
</dbReference>
<proteinExistence type="predicted"/>
<reference evidence="2" key="2">
    <citation type="journal article" date="2015" name="Data Brief">
        <title>Shoot transcriptome of the giant reed, Arundo donax.</title>
        <authorList>
            <person name="Barrero R.A."/>
            <person name="Guerrero F.D."/>
            <person name="Moolhuijzen P."/>
            <person name="Goolsby J.A."/>
            <person name="Tidwell J."/>
            <person name="Bellgard S.E."/>
            <person name="Bellgard M.I."/>
        </authorList>
    </citation>
    <scope>NUCLEOTIDE SEQUENCE</scope>
    <source>
        <tissue evidence="2">Shoot tissue taken approximately 20 cm above the soil surface</tissue>
    </source>
</reference>
<accession>A0A0A9EN06</accession>
<evidence type="ECO:0000313" key="2">
    <source>
        <dbReference type="EMBL" id="JAD99235.1"/>
    </source>
</evidence>
<organism evidence="2">
    <name type="scientific">Arundo donax</name>
    <name type="common">Giant reed</name>
    <name type="synonym">Donax arundinaceus</name>
    <dbReference type="NCBI Taxonomy" id="35708"/>
    <lineage>
        <taxon>Eukaryota</taxon>
        <taxon>Viridiplantae</taxon>
        <taxon>Streptophyta</taxon>
        <taxon>Embryophyta</taxon>
        <taxon>Tracheophyta</taxon>
        <taxon>Spermatophyta</taxon>
        <taxon>Magnoliopsida</taxon>
        <taxon>Liliopsida</taxon>
        <taxon>Poales</taxon>
        <taxon>Poaceae</taxon>
        <taxon>PACMAD clade</taxon>
        <taxon>Arundinoideae</taxon>
        <taxon>Arundineae</taxon>
        <taxon>Arundo</taxon>
    </lineage>
</organism>
<keyword evidence="1" id="KW-0472">Membrane</keyword>
<keyword evidence="1" id="KW-0812">Transmembrane</keyword>
<reference evidence="2" key="1">
    <citation type="submission" date="2014-09" db="EMBL/GenBank/DDBJ databases">
        <authorList>
            <person name="Magalhaes I.L.F."/>
            <person name="Oliveira U."/>
            <person name="Santos F.R."/>
            <person name="Vidigal T.H.D.A."/>
            <person name="Brescovit A.D."/>
            <person name="Santos A.J."/>
        </authorList>
    </citation>
    <scope>NUCLEOTIDE SEQUENCE</scope>
    <source>
        <tissue evidence="2">Shoot tissue taken approximately 20 cm above the soil surface</tissue>
    </source>
</reference>